<protein>
    <submittedName>
        <fullName evidence="2">Uncharacterized protein</fullName>
    </submittedName>
</protein>
<name>A0A8S5N158_9CAUD</name>
<dbReference type="EMBL" id="BK015040">
    <property type="protein sequence ID" value="DAD88397.1"/>
    <property type="molecule type" value="Genomic_DNA"/>
</dbReference>
<keyword evidence="1" id="KW-1133">Transmembrane helix</keyword>
<reference evidence="2" key="1">
    <citation type="journal article" date="2021" name="Proc. Natl. Acad. Sci. U.S.A.">
        <title>A Catalog of Tens of Thousands of Viruses from Human Metagenomes Reveals Hidden Associations with Chronic Diseases.</title>
        <authorList>
            <person name="Tisza M.J."/>
            <person name="Buck C.B."/>
        </authorList>
    </citation>
    <scope>NUCLEOTIDE SEQUENCE</scope>
    <source>
        <strain evidence="2">CtLfk13</strain>
    </source>
</reference>
<keyword evidence="1" id="KW-0812">Transmembrane</keyword>
<evidence type="ECO:0000313" key="2">
    <source>
        <dbReference type="EMBL" id="DAD88397.1"/>
    </source>
</evidence>
<keyword evidence="1" id="KW-0472">Membrane</keyword>
<accession>A0A8S5N158</accession>
<sequence>MSNKMFAFVLLGIIFTCNLAYESFLADSKVMSFLGSFCAGMCAMCTIIGVGYMMGVN</sequence>
<feature type="transmembrane region" description="Helical" evidence="1">
    <location>
        <begin position="30"/>
        <end position="54"/>
    </location>
</feature>
<organism evidence="2">
    <name type="scientific">Siphoviridae sp. ctLfk13</name>
    <dbReference type="NCBI Taxonomy" id="2826251"/>
    <lineage>
        <taxon>Viruses</taxon>
        <taxon>Duplodnaviria</taxon>
        <taxon>Heunggongvirae</taxon>
        <taxon>Uroviricota</taxon>
        <taxon>Caudoviricetes</taxon>
    </lineage>
</organism>
<proteinExistence type="predicted"/>
<evidence type="ECO:0000256" key="1">
    <source>
        <dbReference type="SAM" id="Phobius"/>
    </source>
</evidence>